<dbReference type="OrthoDB" id="2129491at2759"/>
<dbReference type="InterPro" id="IPR055170">
    <property type="entry name" value="GFO_IDH_MocA-like_dom"/>
</dbReference>
<evidence type="ECO:0000259" key="3">
    <source>
        <dbReference type="Pfam" id="PF22725"/>
    </source>
</evidence>
<dbReference type="InterPro" id="IPR000683">
    <property type="entry name" value="Gfo/Idh/MocA-like_OxRdtase_N"/>
</dbReference>
<dbReference type="Pfam" id="PF22725">
    <property type="entry name" value="GFO_IDH_MocA_C3"/>
    <property type="match status" value="1"/>
</dbReference>
<dbReference type="OMA" id="NIAWRAW"/>
<organism evidence="4 5">
    <name type="scientific">Reticulomyxa filosa</name>
    <dbReference type="NCBI Taxonomy" id="46433"/>
    <lineage>
        <taxon>Eukaryota</taxon>
        <taxon>Sar</taxon>
        <taxon>Rhizaria</taxon>
        <taxon>Retaria</taxon>
        <taxon>Foraminifera</taxon>
        <taxon>Monothalamids</taxon>
        <taxon>Reticulomyxidae</taxon>
        <taxon>Reticulomyxa</taxon>
    </lineage>
</organism>
<evidence type="ECO:0000313" key="4">
    <source>
        <dbReference type="EMBL" id="ETO36110.1"/>
    </source>
</evidence>
<feature type="domain" description="Gfo/Idh/MocA-like oxidoreductase N-terminal" evidence="2">
    <location>
        <begin position="83"/>
        <end position="196"/>
    </location>
</feature>
<dbReference type="AlphaFoldDB" id="X6PC65"/>
<accession>X6PC65</accession>
<sequence>MQRVYISPDGSMCTVQFESVEYRLKIQCFFIFKKQKDLFHLFVFDMIFFDVLKKNCMSSQGEESKTSVIDNPRDADTNLPKARYGILGCAAVSSKIARAINLDPNSKIVAVASRDIAKAKRFIDRNCPEGALPCSYKDLINNKDVDIVYIPIPTALRLPWVIKAIEQRKHVLCERPMGSPKAVEVIIPSCVAKKVQFMDGIQFMHHPRFKDLNEKIHQKKYSDNLEESNIRNNPDTEPLGVLGDLGSHNIRLSLWAFDYEQPLYVKAICHKRSKEGAIQDVSCWIFFDQDRVASFDCSYHNPLRQNAEIVGEKGTIEIRQWSLPNEKQCFYTMQYSTLDSFDCTEHIITARFNNCRQDVEMVHRMSRIHQTGKNETIWPHVTLLTEKVLDACRRSIDRSGQLVEFVKGQIPVGVQSLPNKKTRRLSAMGSMKSFQGISELTEQYIQMVQELETEK</sequence>
<dbReference type="Proteomes" id="UP000023152">
    <property type="component" value="Unassembled WGS sequence"/>
</dbReference>
<name>X6PC65_RETFI</name>
<dbReference type="SUPFAM" id="SSF51735">
    <property type="entry name" value="NAD(P)-binding Rossmann-fold domains"/>
    <property type="match status" value="1"/>
</dbReference>
<reference evidence="4 5" key="1">
    <citation type="journal article" date="2013" name="Curr. Biol.">
        <title>The Genome of the Foraminiferan Reticulomyxa filosa.</title>
        <authorList>
            <person name="Glockner G."/>
            <person name="Hulsmann N."/>
            <person name="Schleicher M."/>
            <person name="Noegel A.A."/>
            <person name="Eichinger L."/>
            <person name="Gallinger C."/>
            <person name="Pawlowski J."/>
            <person name="Sierra R."/>
            <person name="Euteneuer U."/>
            <person name="Pillet L."/>
            <person name="Moustafa A."/>
            <person name="Platzer M."/>
            <person name="Groth M."/>
            <person name="Szafranski K."/>
            <person name="Schliwa M."/>
        </authorList>
    </citation>
    <scope>NUCLEOTIDE SEQUENCE [LARGE SCALE GENOMIC DNA]</scope>
</reference>
<dbReference type="PANTHER" id="PTHR46368">
    <property type="match status" value="1"/>
</dbReference>
<feature type="domain" description="GFO/IDH/MocA-like oxidoreductase" evidence="3">
    <location>
        <begin position="224"/>
        <end position="317"/>
    </location>
</feature>
<comment type="similarity">
    <text evidence="1">Belongs to the Gfo/Idh/MocA family.</text>
</comment>
<dbReference type="EMBL" id="ASPP01000998">
    <property type="protein sequence ID" value="ETO36110.1"/>
    <property type="molecule type" value="Genomic_DNA"/>
</dbReference>
<evidence type="ECO:0000313" key="5">
    <source>
        <dbReference type="Proteomes" id="UP000023152"/>
    </source>
</evidence>
<proteinExistence type="inferred from homology"/>
<evidence type="ECO:0000256" key="1">
    <source>
        <dbReference type="ARBA" id="ARBA00010928"/>
    </source>
</evidence>
<dbReference type="Gene3D" id="3.30.360.10">
    <property type="entry name" value="Dihydrodipicolinate Reductase, domain 2"/>
    <property type="match status" value="1"/>
</dbReference>
<gene>
    <name evidence="4" type="ORF">RFI_00953</name>
</gene>
<dbReference type="GO" id="GO:0000166">
    <property type="term" value="F:nucleotide binding"/>
    <property type="evidence" value="ECO:0007669"/>
    <property type="project" value="InterPro"/>
</dbReference>
<dbReference type="SUPFAM" id="SSF55347">
    <property type="entry name" value="Glyceraldehyde-3-phosphate dehydrogenase-like, C-terminal domain"/>
    <property type="match status" value="1"/>
</dbReference>
<dbReference type="Pfam" id="PF01408">
    <property type="entry name" value="GFO_IDH_MocA"/>
    <property type="match status" value="1"/>
</dbReference>
<dbReference type="PANTHER" id="PTHR46368:SF4">
    <property type="entry name" value="OS10G0403700 PROTEIN"/>
    <property type="match status" value="1"/>
</dbReference>
<protein>
    <submittedName>
        <fullName evidence="4">Uncharacterized protein</fullName>
    </submittedName>
</protein>
<dbReference type="InterPro" id="IPR036291">
    <property type="entry name" value="NAD(P)-bd_dom_sf"/>
</dbReference>
<evidence type="ECO:0000259" key="2">
    <source>
        <dbReference type="Pfam" id="PF01408"/>
    </source>
</evidence>
<keyword evidence="5" id="KW-1185">Reference proteome</keyword>
<comment type="caution">
    <text evidence="4">The sequence shown here is derived from an EMBL/GenBank/DDBJ whole genome shotgun (WGS) entry which is preliminary data.</text>
</comment>
<dbReference type="Gene3D" id="3.40.50.720">
    <property type="entry name" value="NAD(P)-binding Rossmann-like Domain"/>
    <property type="match status" value="1"/>
</dbReference>